<organism evidence="3 4">
    <name type="scientific">Paenactinomyces guangxiensis</name>
    <dbReference type="NCBI Taxonomy" id="1490290"/>
    <lineage>
        <taxon>Bacteria</taxon>
        <taxon>Bacillati</taxon>
        <taxon>Bacillota</taxon>
        <taxon>Bacilli</taxon>
        <taxon>Bacillales</taxon>
        <taxon>Thermoactinomycetaceae</taxon>
        <taxon>Paenactinomyces</taxon>
    </lineage>
</organism>
<dbReference type="InterPro" id="IPR004298">
    <property type="entry name" value="Nicotian_synth"/>
</dbReference>
<dbReference type="SUPFAM" id="SSF53335">
    <property type="entry name" value="S-adenosyl-L-methionine-dependent methyltransferases"/>
    <property type="match status" value="1"/>
</dbReference>
<dbReference type="Gene3D" id="3.40.50.150">
    <property type="entry name" value="Vaccinia Virus protein VP39"/>
    <property type="match status" value="1"/>
</dbReference>
<dbReference type="GO" id="GO:0030418">
    <property type="term" value="P:nicotianamine biosynthetic process"/>
    <property type="evidence" value="ECO:0007669"/>
    <property type="project" value="InterPro"/>
</dbReference>
<dbReference type="PROSITE" id="PS51142">
    <property type="entry name" value="NAS"/>
    <property type="match status" value="1"/>
</dbReference>
<comment type="caution">
    <text evidence="3">The sequence shown here is derived from an EMBL/GenBank/DDBJ whole genome shotgun (WGS) entry which is preliminary data.</text>
</comment>
<evidence type="ECO:0008006" key="5">
    <source>
        <dbReference type="Google" id="ProtNLM"/>
    </source>
</evidence>
<keyword evidence="4" id="KW-1185">Reference proteome</keyword>
<evidence type="ECO:0000313" key="3">
    <source>
        <dbReference type="EMBL" id="MBA4495242.1"/>
    </source>
</evidence>
<protein>
    <recommendedName>
        <fullName evidence="5">Nicotianamine synthase</fullName>
    </recommendedName>
</protein>
<keyword evidence="1" id="KW-0808">Transferase</keyword>
<reference evidence="3 4" key="1">
    <citation type="submission" date="2020-07" db="EMBL/GenBank/DDBJ databases">
        <authorList>
            <person name="Feng H."/>
        </authorList>
    </citation>
    <scope>NUCLEOTIDE SEQUENCE [LARGE SCALE GENOMIC DNA]</scope>
    <source>
        <strain evidence="4">s-10</strain>
    </source>
</reference>
<dbReference type="Pfam" id="PF03059">
    <property type="entry name" value="NAS"/>
    <property type="match status" value="1"/>
</dbReference>
<dbReference type="AlphaFoldDB" id="A0A7W2A9I9"/>
<gene>
    <name evidence="3" type="ORF">H1191_13095</name>
</gene>
<evidence type="ECO:0000256" key="1">
    <source>
        <dbReference type="ARBA" id="ARBA00022679"/>
    </source>
</evidence>
<evidence type="ECO:0000313" key="4">
    <source>
        <dbReference type="Proteomes" id="UP000535491"/>
    </source>
</evidence>
<dbReference type="RefSeq" id="WP_181752483.1">
    <property type="nucleotide sequence ID" value="NZ_JACEIQ010000013.1"/>
</dbReference>
<dbReference type="Proteomes" id="UP000535491">
    <property type="component" value="Unassembled WGS sequence"/>
</dbReference>
<name>A0A7W2A9I9_9BACL</name>
<proteinExistence type="predicted"/>
<keyword evidence="2" id="KW-0949">S-adenosyl-L-methionine</keyword>
<dbReference type="GO" id="GO:0030410">
    <property type="term" value="F:nicotianamine synthase activity"/>
    <property type="evidence" value="ECO:0007669"/>
    <property type="project" value="InterPro"/>
</dbReference>
<accession>A0A7W2A9I9</accession>
<dbReference type="InterPro" id="IPR029063">
    <property type="entry name" value="SAM-dependent_MTases_sf"/>
</dbReference>
<sequence>MKQTVISRTAADLIEMILKAHQVLHREQDLSPGNPLINETLTQLVSKVCTPYTETDIAYVLNHPKRCHVQSSLYEKLGEAEGEMERYYAQLLSAIPQPGWHHLRQFLYWDNYVALVNKEVEKIVTCHSEMLNHPDGEVAFVGAGSLPLSAILLSRQTQRKVICIDLDPDACMRAETLIRNYQLSHHISVIQADGREISYQPYSIIFLASLVFKKADVIRRIQKTAPRALIAVRSADGLHQILYEQVNVRELEALGLSLTARTESDHKVINSTLFFES</sequence>
<evidence type="ECO:0000256" key="2">
    <source>
        <dbReference type="ARBA" id="ARBA00022691"/>
    </source>
</evidence>
<dbReference type="PANTHER" id="PTHR32266:SF12">
    <property type="entry name" value="NICOTIANAMINE SYNTHASE 3"/>
    <property type="match status" value="1"/>
</dbReference>
<dbReference type="PANTHER" id="PTHR32266">
    <property type="entry name" value="NICOTIANAMINE SYNTHASE 3"/>
    <property type="match status" value="1"/>
</dbReference>
<dbReference type="CDD" id="cd02440">
    <property type="entry name" value="AdoMet_MTases"/>
    <property type="match status" value="1"/>
</dbReference>
<dbReference type="EMBL" id="JACEIQ010000013">
    <property type="protein sequence ID" value="MBA4495242.1"/>
    <property type="molecule type" value="Genomic_DNA"/>
</dbReference>